<dbReference type="InterPro" id="IPR053134">
    <property type="entry name" value="RNA-dir_DNA_polymerase"/>
</dbReference>
<evidence type="ECO:0000313" key="2">
    <source>
        <dbReference type="EMBL" id="KAK4397968.1"/>
    </source>
</evidence>
<dbReference type="PANTHER" id="PTHR24559:SF431">
    <property type="entry name" value="RNA-DIRECTED DNA POLYMERASE HOMOLOG"/>
    <property type="match status" value="1"/>
</dbReference>
<evidence type="ECO:0008006" key="4">
    <source>
        <dbReference type="Google" id="ProtNLM"/>
    </source>
</evidence>
<dbReference type="EMBL" id="JACGWL010000007">
    <property type="protein sequence ID" value="KAK4397968.1"/>
    <property type="molecule type" value="Genomic_DNA"/>
</dbReference>
<proteinExistence type="predicted"/>
<name>A0AAE2BUE0_9LAMI</name>
<organism evidence="2 3">
    <name type="scientific">Sesamum angolense</name>
    <dbReference type="NCBI Taxonomy" id="2727404"/>
    <lineage>
        <taxon>Eukaryota</taxon>
        <taxon>Viridiplantae</taxon>
        <taxon>Streptophyta</taxon>
        <taxon>Embryophyta</taxon>
        <taxon>Tracheophyta</taxon>
        <taxon>Spermatophyta</taxon>
        <taxon>Magnoliopsida</taxon>
        <taxon>eudicotyledons</taxon>
        <taxon>Gunneridae</taxon>
        <taxon>Pentapetalae</taxon>
        <taxon>asterids</taxon>
        <taxon>lamiids</taxon>
        <taxon>Lamiales</taxon>
        <taxon>Pedaliaceae</taxon>
        <taxon>Sesamum</taxon>
    </lineage>
</organism>
<evidence type="ECO:0000256" key="1">
    <source>
        <dbReference type="SAM" id="MobiDB-lite"/>
    </source>
</evidence>
<dbReference type="InterPro" id="IPR043502">
    <property type="entry name" value="DNA/RNA_pol_sf"/>
</dbReference>
<sequence>MEVDRPSKESSRKYTQQDDQRGATYQHLVDRMFRKQLGCNMEVSIDDILVNSWQMNQHIADLAETFDILRKHHMKLDPTTVPLDLPFFKGFRETKTLSRIKNTAIKAKALAEFMHEATLVEENKGSWLLHADGSSTLAGNGARMVLTNLEGDG</sequence>
<dbReference type="SUPFAM" id="SSF56672">
    <property type="entry name" value="DNA/RNA polymerases"/>
    <property type="match status" value="1"/>
</dbReference>
<dbReference type="InterPro" id="IPR043128">
    <property type="entry name" value="Rev_trsase/Diguanyl_cyclase"/>
</dbReference>
<comment type="caution">
    <text evidence="2">The sequence shown here is derived from an EMBL/GenBank/DDBJ whole genome shotgun (WGS) entry which is preliminary data.</text>
</comment>
<reference evidence="2" key="2">
    <citation type="journal article" date="2024" name="Plant">
        <title>Genomic evolution and insights into agronomic trait innovations of Sesamum species.</title>
        <authorList>
            <person name="Miao H."/>
            <person name="Wang L."/>
            <person name="Qu L."/>
            <person name="Liu H."/>
            <person name="Sun Y."/>
            <person name="Le M."/>
            <person name="Wang Q."/>
            <person name="Wei S."/>
            <person name="Zheng Y."/>
            <person name="Lin W."/>
            <person name="Duan Y."/>
            <person name="Cao H."/>
            <person name="Xiong S."/>
            <person name="Wang X."/>
            <person name="Wei L."/>
            <person name="Li C."/>
            <person name="Ma Q."/>
            <person name="Ju M."/>
            <person name="Zhao R."/>
            <person name="Li G."/>
            <person name="Mu C."/>
            <person name="Tian Q."/>
            <person name="Mei H."/>
            <person name="Zhang T."/>
            <person name="Gao T."/>
            <person name="Zhang H."/>
        </authorList>
    </citation>
    <scope>NUCLEOTIDE SEQUENCE</scope>
    <source>
        <strain evidence="2">K16</strain>
    </source>
</reference>
<reference evidence="2" key="1">
    <citation type="submission" date="2020-06" db="EMBL/GenBank/DDBJ databases">
        <authorList>
            <person name="Li T."/>
            <person name="Hu X."/>
            <person name="Zhang T."/>
            <person name="Song X."/>
            <person name="Zhang H."/>
            <person name="Dai N."/>
            <person name="Sheng W."/>
            <person name="Hou X."/>
            <person name="Wei L."/>
        </authorList>
    </citation>
    <scope>NUCLEOTIDE SEQUENCE</scope>
    <source>
        <strain evidence="2">K16</strain>
        <tissue evidence="2">Leaf</tissue>
    </source>
</reference>
<dbReference type="AlphaFoldDB" id="A0AAE2BUE0"/>
<gene>
    <name evidence="2" type="ORF">Sango_1272300</name>
</gene>
<protein>
    <recommendedName>
        <fullName evidence="4">Reverse transcriptase/retrotransposon-derived protein RNase H-like domain-containing protein</fullName>
    </recommendedName>
</protein>
<keyword evidence="3" id="KW-1185">Reference proteome</keyword>
<accession>A0AAE2BUE0</accession>
<dbReference type="Proteomes" id="UP001289374">
    <property type="component" value="Unassembled WGS sequence"/>
</dbReference>
<dbReference type="Gene3D" id="3.30.70.270">
    <property type="match status" value="1"/>
</dbReference>
<dbReference type="PANTHER" id="PTHR24559">
    <property type="entry name" value="TRANSPOSON TY3-I GAG-POL POLYPROTEIN"/>
    <property type="match status" value="1"/>
</dbReference>
<feature type="region of interest" description="Disordered" evidence="1">
    <location>
        <begin position="1"/>
        <end position="21"/>
    </location>
</feature>
<evidence type="ECO:0000313" key="3">
    <source>
        <dbReference type="Proteomes" id="UP001289374"/>
    </source>
</evidence>